<protein>
    <submittedName>
        <fullName evidence="1">Damage-inducible protein J</fullName>
    </submittedName>
</protein>
<dbReference type="RefSeq" id="WP_056970119.1">
    <property type="nucleotide sequence ID" value="NZ_CP044496.1"/>
</dbReference>
<dbReference type="Proteomes" id="UP000325393">
    <property type="component" value="Chromosome"/>
</dbReference>
<evidence type="ECO:0000313" key="1">
    <source>
        <dbReference type="EMBL" id="QFG50684.1"/>
    </source>
</evidence>
<dbReference type="Pfam" id="PF04221">
    <property type="entry name" value="RelB"/>
    <property type="match status" value="1"/>
</dbReference>
<evidence type="ECO:0000313" key="2">
    <source>
        <dbReference type="Proteomes" id="UP000325393"/>
    </source>
</evidence>
<accession>A0A5P5ZGS6</accession>
<organism evidence="1 2">
    <name type="scientific">Lactobacillus acetotolerans</name>
    <dbReference type="NCBI Taxonomy" id="1600"/>
    <lineage>
        <taxon>Bacteria</taxon>
        <taxon>Bacillati</taxon>
        <taxon>Bacillota</taxon>
        <taxon>Bacilli</taxon>
        <taxon>Lactobacillales</taxon>
        <taxon>Lactobacillaceae</taxon>
        <taxon>Lactobacillus</taxon>
    </lineage>
</organism>
<gene>
    <name evidence="1" type="ORF">LA749_00985</name>
</gene>
<dbReference type="AlphaFoldDB" id="A0A5P5ZGS6"/>
<sequence>MEDARITARINSNVKNKAEEQLKNHGLSISEYMRIVVTEVANSGLPKDFGYPNKMVQDSLLETANAYADNSKLHKASNPKELEKLLNED</sequence>
<dbReference type="InterPro" id="IPR013321">
    <property type="entry name" value="Arc_rbn_hlx_hlx"/>
</dbReference>
<dbReference type="InterPro" id="IPR007337">
    <property type="entry name" value="RelB/DinJ"/>
</dbReference>
<dbReference type="Gene3D" id="1.10.1220.10">
    <property type="entry name" value="Met repressor-like"/>
    <property type="match status" value="1"/>
</dbReference>
<proteinExistence type="predicted"/>
<dbReference type="GO" id="GO:0006355">
    <property type="term" value="P:regulation of DNA-templated transcription"/>
    <property type="evidence" value="ECO:0007669"/>
    <property type="project" value="InterPro"/>
</dbReference>
<dbReference type="EMBL" id="CP044496">
    <property type="protein sequence ID" value="QFG50684.1"/>
    <property type="molecule type" value="Genomic_DNA"/>
</dbReference>
<dbReference type="GeneID" id="78211550"/>
<reference evidence="1 2" key="1">
    <citation type="submission" date="2019-09" db="EMBL/GenBank/DDBJ databases">
        <title>Genome sequencing of Lactobacillus acetotolerans.</title>
        <authorList>
            <person name="Kim K."/>
        </authorList>
    </citation>
    <scope>NUCLEOTIDE SEQUENCE [LARGE SCALE GENOMIC DNA]</scope>
    <source>
        <strain evidence="1 2">LA749</strain>
    </source>
</reference>
<name>A0A5P5ZGS6_9LACO</name>